<sequence>MKLIVALSVVIMTAACVSSGPTNSGNSTYSEPVDGGPTMS</sequence>
<keyword evidence="2" id="KW-0732">Signal</keyword>
<feature type="chain" id="PRO_5013358631" description="Lipoprotein" evidence="2">
    <location>
        <begin position="18"/>
        <end position="40"/>
    </location>
</feature>
<feature type="signal peptide" evidence="2">
    <location>
        <begin position="1"/>
        <end position="17"/>
    </location>
</feature>
<comment type="caution">
    <text evidence="3">The sequence shown here is derived from an EMBL/GenBank/DDBJ whole genome shotgun (WGS) entry which is preliminary data.</text>
</comment>
<proteinExistence type="predicted"/>
<evidence type="ECO:0000256" key="2">
    <source>
        <dbReference type="SAM" id="SignalP"/>
    </source>
</evidence>
<dbReference type="PROSITE" id="PS51257">
    <property type="entry name" value="PROKAR_LIPOPROTEIN"/>
    <property type="match status" value="1"/>
</dbReference>
<dbReference type="STRING" id="696762.PFRI_03660"/>
<feature type="compositionally biased region" description="Polar residues" evidence="1">
    <location>
        <begin position="19"/>
        <end position="30"/>
    </location>
</feature>
<name>A0A1L9P1I7_9RHOB</name>
<gene>
    <name evidence="3" type="ORF">PFRI_03660</name>
</gene>
<keyword evidence="4" id="KW-1185">Reference proteome</keyword>
<organism evidence="3 4">
    <name type="scientific">Planktotalea frisia</name>
    <dbReference type="NCBI Taxonomy" id="696762"/>
    <lineage>
        <taxon>Bacteria</taxon>
        <taxon>Pseudomonadati</taxon>
        <taxon>Pseudomonadota</taxon>
        <taxon>Alphaproteobacteria</taxon>
        <taxon>Rhodobacterales</taxon>
        <taxon>Paracoccaceae</taxon>
        <taxon>Planktotalea</taxon>
    </lineage>
</organism>
<accession>A0A1L9P1I7</accession>
<dbReference type="Proteomes" id="UP000184514">
    <property type="component" value="Unassembled WGS sequence"/>
</dbReference>
<evidence type="ECO:0000313" key="3">
    <source>
        <dbReference type="EMBL" id="OJI95395.1"/>
    </source>
</evidence>
<evidence type="ECO:0008006" key="5">
    <source>
        <dbReference type="Google" id="ProtNLM"/>
    </source>
</evidence>
<evidence type="ECO:0000256" key="1">
    <source>
        <dbReference type="SAM" id="MobiDB-lite"/>
    </source>
</evidence>
<feature type="region of interest" description="Disordered" evidence="1">
    <location>
        <begin position="18"/>
        <end position="40"/>
    </location>
</feature>
<dbReference type="EMBL" id="MLCB01000027">
    <property type="protein sequence ID" value="OJI95395.1"/>
    <property type="molecule type" value="Genomic_DNA"/>
</dbReference>
<reference evidence="3 4" key="1">
    <citation type="submission" date="2016-10" db="EMBL/GenBank/DDBJ databases">
        <title>Genome sequence of Planktotalea frisia SH6-1.</title>
        <authorList>
            <person name="Poehlein A."/>
            <person name="Bakenhus I."/>
            <person name="Voget S."/>
            <person name="Brinkhoff T."/>
            <person name="Simon M."/>
        </authorList>
    </citation>
    <scope>NUCLEOTIDE SEQUENCE [LARGE SCALE GENOMIC DNA]</scope>
    <source>
        <strain evidence="3 4">SH6-1</strain>
    </source>
</reference>
<dbReference type="RefSeq" id="WP_273508116.1">
    <property type="nucleotide sequence ID" value="NZ_JABBAN010000032.1"/>
</dbReference>
<dbReference type="AlphaFoldDB" id="A0A1L9P1I7"/>
<protein>
    <recommendedName>
        <fullName evidence="5">Lipoprotein</fullName>
    </recommendedName>
</protein>
<evidence type="ECO:0000313" key="4">
    <source>
        <dbReference type="Proteomes" id="UP000184514"/>
    </source>
</evidence>